<dbReference type="RefSeq" id="WP_349659394.1">
    <property type="nucleotide sequence ID" value="NZ_JBEGDG010000005.1"/>
</dbReference>
<dbReference type="InterPro" id="IPR024775">
    <property type="entry name" value="DinB-like"/>
</dbReference>
<name>A0ABV1MQG4_9BACI</name>
<feature type="domain" description="DinB-like" evidence="1">
    <location>
        <begin position="19"/>
        <end position="148"/>
    </location>
</feature>
<evidence type="ECO:0000313" key="2">
    <source>
        <dbReference type="EMBL" id="MEQ6354746.1"/>
    </source>
</evidence>
<evidence type="ECO:0000259" key="1">
    <source>
        <dbReference type="Pfam" id="PF12867"/>
    </source>
</evidence>
<protein>
    <submittedName>
        <fullName evidence="2">DinB family protein</fullName>
    </submittedName>
</protein>
<organism evidence="2 3">
    <name type="scientific">Lysinibacillus zambalensis</name>
    <dbReference type="NCBI Taxonomy" id="3160866"/>
    <lineage>
        <taxon>Bacteria</taxon>
        <taxon>Bacillati</taxon>
        <taxon>Bacillota</taxon>
        <taxon>Bacilli</taxon>
        <taxon>Bacillales</taxon>
        <taxon>Bacillaceae</taxon>
        <taxon>Lysinibacillus</taxon>
    </lineage>
</organism>
<dbReference type="Gene3D" id="1.20.120.450">
    <property type="entry name" value="dinb family like domain"/>
    <property type="match status" value="1"/>
</dbReference>
<keyword evidence="3" id="KW-1185">Reference proteome</keyword>
<accession>A0ABV1MQG4</accession>
<gene>
    <name evidence="2" type="ORF">ABNX05_08970</name>
</gene>
<dbReference type="EMBL" id="JBEGDG010000005">
    <property type="protein sequence ID" value="MEQ6354746.1"/>
    <property type="molecule type" value="Genomic_DNA"/>
</dbReference>
<proteinExistence type="predicted"/>
<reference evidence="2 3" key="1">
    <citation type="submission" date="2024-06" db="EMBL/GenBank/DDBJ databases">
        <title>Lysinibacillus zambalefons sp. nov., a Novel Firmicute Isolated from the Poon Bato Zambales Hyperalkaline Spring.</title>
        <authorList>
            <person name="Aja J.A."/>
            <person name="Lazaro J.E.H."/>
            <person name="Llorin L.D."/>
            <person name="Lim K.R."/>
            <person name="Teodosio J."/>
            <person name="Dalisay D.S."/>
        </authorList>
    </citation>
    <scope>NUCLEOTIDE SEQUENCE [LARGE SCALE GENOMIC DNA]</scope>
    <source>
        <strain evidence="2 3">M3</strain>
    </source>
</reference>
<sequence length="164" mass="18964">MCHDKHQIISHYERSIVFVESLAGITEEQWRTPIEPGKWTVAEVIGHLTPWDEFVLKQRLPFLFIEGSLPKGPDVGEINACAARNSRAQSREETIADFIHQRHQLIDALYEIVDKQWQLPFTIGASELTLYSYFASLVDHDQHHFSQIQKVLKNIEAIKWISSI</sequence>
<dbReference type="Pfam" id="PF12867">
    <property type="entry name" value="DinB_2"/>
    <property type="match status" value="1"/>
</dbReference>
<dbReference type="Proteomes" id="UP001478862">
    <property type="component" value="Unassembled WGS sequence"/>
</dbReference>
<evidence type="ECO:0000313" key="3">
    <source>
        <dbReference type="Proteomes" id="UP001478862"/>
    </source>
</evidence>
<dbReference type="SUPFAM" id="SSF109854">
    <property type="entry name" value="DinB/YfiT-like putative metalloenzymes"/>
    <property type="match status" value="1"/>
</dbReference>
<dbReference type="InterPro" id="IPR034660">
    <property type="entry name" value="DinB/YfiT-like"/>
</dbReference>
<comment type="caution">
    <text evidence="2">The sequence shown here is derived from an EMBL/GenBank/DDBJ whole genome shotgun (WGS) entry which is preliminary data.</text>
</comment>